<keyword evidence="1" id="KW-0645">Protease</keyword>
<dbReference type="GeneID" id="34554887"/>
<reference evidence="5 6" key="1">
    <citation type="submission" date="2016-09" db="EMBL/GenBank/DDBJ databases">
        <authorList>
            <person name="Capua I."/>
            <person name="De Benedictis P."/>
            <person name="Joannis T."/>
            <person name="Lombin L.H."/>
            <person name="Cattoli G."/>
        </authorList>
    </citation>
    <scope>NUCLEOTIDE SEQUENCE [LARGE SCALE GENOMIC DNA]</scope>
    <source>
        <strain evidence="5 6">IMI 309357</strain>
    </source>
</reference>
<keyword evidence="3" id="KW-0720">Serine protease</keyword>
<keyword evidence="2" id="KW-0378">Hydrolase</keyword>
<organism evidence="5 6">
    <name type="scientific">Colletotrichum orchidophilum</name>
    <dbReference type="NCBI Taxonomy" id="1209926"/>
    <lineage>
        <taxon>Eukaryota</taxon>
        <taxon>Fungi</taxon>
        <taxon>Dikarya</taxon>
        <taxon>Ascomycota</taxon>
        <taxon>Pezizomycotina</taxon>
        <taxon>Sordariomycetes</taxon>
        <taxon>Hypocreomycetidae</taxon>
        <taxon>Glomerellales</taxon>
        <taxon>Glomerellaceae</taxon>
        <taxon>Colletotrichum</taxon>
    </lineage>
</organism>
<dbReference type="Gene3D" id="3.40.50.200">
    <property type="entry name" value="Peptidase S8/S53 domain"/>
    <property type="match status" value="1"/>
</dbReference>
<dbReference type="GO" id="GO:0004252">
    <property type="term" value="F:serine-type endopeptidase activity"/>
    <property type="evidence" value="ECO:0007669"/>
    <property type="project" value="InterPro"/>
</dbReference>
<gene>
    <name evidence="5" type="ORF">CORC01_01723</name>
</gene>
<dbReference type="Proteomes" id="UP000176998">
    <property type="component" value="Unassembled WGS sequence"/>
</dbReference>
<sequence length="179" mass="19850">MDLDTDFSPDSPRDLAKARRIVAPEAWTETPYLPSTYYCSSDIVDWLVVPLNFDVVDPTNGWKLYRNGTRSFKIFSTYLDGTYALLYGTSMATPYVAGVAALFVSAQGGRSVHGKGFAKALYLRNIANETSLPWSDGTVTDYGDRIGGSSWQRLTFGSVYSFNLDAFVADFPDIYSKLN</sequence>
<dbReference type="SUPFAM" id="SSF52743">
    <property type="entry name" value="Subtilisin-like"/>
    <property type="match status" value="1"/>
</dbReference>
<feature type="domain" description="Peptidase S8/S53" evidence="4">
    <location>
        <begin position="61"/>
        <end position="126"/>
    </location>
</feature>
<name>A0A1G4BNR5_9PEZI</name>
<evidence type="ECO:0000256" key="2">
    <source>
        <dbReference type="ARBA" id="ARBA00022801"/>
    </source>
</evidence>
<dbReference type="OrthoDB" id="10256524at2759"/>
<evidence type="ECO:0000256" key="1">
    <source>
        <dbReference type="ARBA" id="ARBA00022670"/>
    </source>
</evidence>
<dbReference type="InterPro" id="IPR023828">
    <property type="entry name" value="Peptidase_S8_Ser-AS"/>
</dbReference>
<protein>
    <submittedName>
        <fullName evidence="5">Subtilase</fullName>
    </submittedName>
</protein>
<dbReference type="PROSITE" id="PS00138">
    <property type="entry name" value="SUBTILASE_SER"/>
    <property type="match status" value="1"/>
</dbReference>
<dbReference type="GO" id="GO:0006508">
    <property type="term" value="P:proteolysis"/>
    <property type="evidence" value="ECO:0007669"/>
    <property type="project" value="UniProtKB-KW"/>
</dbReference>
<dbReference type="RefSeq" id="XP_022480103.1">
    <property type="nucleotide sequence ID" value="XM_022613377.1"/>
</dbReference>
<comment type="caution">
    <text evidence="5">The sequence shown here is derived from an EMBL/GenBank/DDBJ whole genome shotgun (WGS) entry which is preliminary data.</text>
</comment>
<evidence type="ECO:0000313" key="5">
    <source>
        <dbReference type="EMBL" id="OHF02965.1"/>
    </source>
</evidence>
<dbReference type="InterPro" id="IPR036852">
    <property type="entry name" value="Peptidase_S8/S53_dom_sf"/>
</dbReference>
<evidence type="ECO:0000259" key="4">
    <source>
        <dbReference type="Pfam" id="PF00082"/>
    </source>
</evidence>
<dbReference type="AlphaFoldDB" id="A0A1G4BNR5"/>
<evidence type="ECO:0000256" key="3">
    <source>
        <dbReference type="ARBA" id="ARBA00022825"/>
    </source>
</evidence>
<dbReference type="STRING" id="1209926.A0A1G4BNR5"/>
<dbReference type="EMBL" id="MJBS01000009">
    <property type="protein sequence ID" value="OHF02965.1"/>
    <property type="molecule type" value="Genomic_DNA"/>
</dbReference>
<keyword evidence="6" id="KW-1185">Reference proteome</keyword>
<accession>A0A1G4BNR5</accession>
<dbReference type="Pfam" id="PF00082">
    <property type="entry name" value="Peptidase_S8"/>
    <property type="match status" value="1"/>
</dbReference>
<dbReference type="InterPro" id="IPR000209">
    <property type="entry name" value="Peptidase_S8/S53_dom"/>
</dbReference>
<proteinExistence type="predicted"/>
<evidence type="ECO:0000313" key="6">
    <source>
        <dbReference type="Proteomes" id="UP000176998"/>
    </source>
</evidence>